<feature type="transmembrane region" description="Helical" evidence="8">
    <location>
        <begin position="385"/>
        <end position="404"/>
    </location>
</feature>
<evidence type="ECO:0000256" key="1">
    <source>
        <dbReference type="ARBA" id="ARBA00004141"/>
    </source>
</evidence>
<dbReference type="GO" id="GO:0022857">
    <property type="term" value="F:transmembrane transporter activity"/>
    <property type="evidence" value="ECO:0007669"/>
    <property type="project" value="InterPro"/>
</dbReference>
<evidence type="ECO:0000313" key="11">
    <source>
        <dbReference type="Proteomes" id="UP000246702"/>
    </source>
</evidence>
<dbReference type="InterPro" id="IPR020846">
    <property type="entry name" value="MFS_dom"/>
</dbReference>
<comment type="caution">
    <text evidence="10">The sequence shown here is derived from an EMBL/GenBank/DDBJ whole genome shotgun (WGS) entry which is preliminary data.</text>
</comment>
<gene>
    <name evidence="10" type="ORF">BO94DRAFT_519510</name>
</gene>
<dbReference type="FunFam" id="1.20.1250.20:FF:000484">
    <property type="entry name" value="MFS general substrate transporter"/>
    <property type="match status" value="1"/>
</dbReference>
<feature type="transmembrane region" description="Helical" evidence="8">
    <location>
        <begin position="249"/>
        <end position="268"/>
    </location>
</feature>
<dbReference type="CDD" id="cd17502">
    <property type="entry name" value="MFS_Azr1_MDR_like"/>
    <property type="match status" value="1"/>
</dbReference>
<name>A0A317WF88_9EURO</name>
<dbReference type="PANTHER" id="PTHR23501">
    <property type="entry name" value="MAJOR FACILITATOR SUPERFAMILY"/>
    <property type="match status" value="1"/>
</dbReference>
<dbReference type="Gene3D" id="1.20.1720.10">
    <property type="entry name" value="Multidrug resistance protein D"/>
    <property type="match status" value="1"/>
</dbReference>
<dbReference type="PRINTS" id="PR01036">
    <property type="entry name" value="TCRTETB"/>
</dbReference>
<feature type="transmembrane region" description="Helical" evidence="8">
    <location>
        <begin position="149"/>
        <end position="167"/>
    </location>
</feature>
<keyword evidence="4 8" id="KW-0812">Transmembrane</keyword>
<accession>A0A317WF88</accession>
<keyword evidence="7" id="KW-0325">Glycoprotein</keyword>
<evidence type="ECO:0000259" key="9">
    <source>
        <dbReference type="PROSITE" id="PS50850"/>
    </source>
</evidence>
<evidence type="ECO:0000256" key="7">
    <source>
        <dbReference type="ARBA" id="ARBA00023180"/>
    </source>
</evidence>
<dbReference type="GO" id="GO:0005886">
    <property type="term" value="C:plasma membrane"/>
    <property type="evidence" value="ECO:0007669"/>
    <property type="project" value="TreeGrafter"/>
</dbReference>
<dbReference type="SUPFAM" id="SSF103473">
    <property type="entry name" value="MFS general substrate transporter"/>
    <property type="match status" value="1"/>
</dbReference>
<feature type="transmembrane region" description="Helical" evidence="8">
    <location>
        <begin position="289"/>
        <end position="309"/>
    </location>
</feature>
<evidence type="ECO:0000313" key="10">
    <source>
        <dbReference type="EMBL" id="PWY83902.1"/>
    </source>
</evidence>
<feature type="transmembrane region" description="Helical" evidence="8">
    <location>
        <begin position="498"/>
        <end position="517"/>
    </location>
</feature>
<organism evidence="10 11">
    <name type="scientific">Aspergillus sclerotioniger CBS 115572</name>
    <dbReference type="NCBI Taxonomy" id="1450535"/>
    <lineage>
        <taxon>Eukaryota</taxon>
        <taxon>Fungi</taxon>
        <taxon>Dikarya</taxon>
        <taxon>Ascomycota</taxon>
        <taxon>Pezizomycotina</taxon>
        <taxon>Eurotiomycetes</taxon>
        <taxon>Eurotiomycetidae</taxon>
        <taxon>Eurotiales</taxon>
        <taxon>Aspergillaceae</taxon>
        <taxon>Aspergillus</taxon>
        <taxon>Aspergillus subgen. Circumdati</taxon>
    </lineage>
</organism>
<feature type="transmembrane region" description="Helical" evidence="8">
    <location>
        <begin position="355"/>
        <end position="373"/>
    </location>
</feature>
<keyword evidence="11" id="KW-1185">Reference proteome</keyword>
<comment type="subcellular location">
    <subcellularLocation>
        <location evidence="1">Membrane</location>
        <topology evidence="1">Multi-pass membrane protein</topology>
    </subcellularLocation>
</comment>
<dbReference type="Gene3D" id="1.20.1250.20">
    <property type="entry name" value="MFS general substrate transporter like domains"/>
    <property type="match status" value="1"/>
</dbReference>
<evidence type="ECO:0000256" key="8">
    <source>
        <dbReference type="SAM" id="Phobius"/>
    </source>
</evidence>
<keyword evidence="6 8" id="KW-0472">Membrane</keyword>
<reference evidence="10 11" key="1">
    <citation type="submission" date="2016-12" db="EMBL/GenBank/DDBJ databases">
        <title>The genomes of Aspergillus section Nigri reveals drivers in fungal speciation.</title>
        <authorList>
            <consortium name="DOE Joint Genome Institute"/>
            <person name="Vesth T.C."/>
            <person name="Nybo J."/>
            <person name="Theobald S."/>
            <person name="Brandl J."/>
            <person name="Frisvad J.C."/>
            <person name="Nielsen K.F."/>
            <person name="Lyhne E.K."/>
            <person name="Kogle M.E."/>
            <person name="Kuo A."/>
            <person name="Riley R."/>
            <person name="Clum A."/>
            <person name="Nolan M."/>
            <person name="Lipzen A."/>
            <person name="Salamov A."/>
            <person name="Henrissat B."/>
            <person name="Wiebenga A."/>
            <person name="De Vries R.P."/>
            <person name="Grigoriev I.V."/>
            <person name="Mortensen U.H."/>
            <person name="Andersen M.R."/>
            <person name="Baker S.E."/>
        </authorList>
    </citation>
    <scope>NUCLEOTIDE SEQUENCE [LARGE SCALE GENOMIC DNA]</scope>
    <source>
        <strain evidence="10 11">CBS 115572</strain>
    </source>
</reference>
<feature type="transmembrane region" description="Helical" evidence="8">
    <location>
        <begin position="215"/>
        <end position="237"/>
    </location>
</feature>
<comment type="similarity">
    <text evidence="2">Belongs to the major facilitator superfamily.</text>
</comment>
<dbReference type="EMBL" id="MSFK01000018">
    <property type="protein sequence ID" value="PWY83902.1"/>
    <property type="molecule type" value="Genomic_DNA"/>
</dbReference>
<keyword evidence="5 8" id="KW-1133">Transmembrane helix</keyword>
<dbReference type="AlphaFoldDB" id="A0A317WF88"/>
<evidence type="ECO:0000256" key="2">
    <source>
        <dbReference type="ARBA" id="ARBA00008335"/>
    </source>
</evidence>
<dbReference type="InterPro" id="IPR011701">
    <property type="entry name" value="MFS"/>
</dbReference>
<feature type="transmembrane region" description="Helical" evidence="8">
    <location>
        <begin position="91"/>
        <end position="109"/>
    </location>
</feature>
<dbReference type="Proteomes" id="UP000246702">
    <property type="component" value="Unassembled WGS sequence"/>
</dbReference>
<sequence>MSKKSLPSPPMDNPPPVKKGWRFWAIFAALTVTSLLSALDASVISTALPTIVQDLNSGDSYVWISNAYMLTMAAFQPLYGQTANIFGRRSLTILSVVLFAVGSAVSGSAKSTGALIAGRTIQGLGGGGINVLVDIIVSDLLPLRERPKYMGVIFSVFAVALSLGPVIGGLMTQRVTWRWIFYLNLPICGAALLLLVPFLHVNYKKDSIRNMLRRVDLIGNALLIASVVAILLALTWGGTVHPWSSWRTLVPLILGLLGLISFLALEASTLLPTDEPTMPLRLFGNRTSLGAFGLTFIHAMLTYWITYFLPVYFQAVKEASPIRSGVDLLPSAVTGIPFAIIAGGGLSTINRYRPFHFVGFAFLVITCGLFTLLDASSSEGDWVGFQILGAAGVGTLLTTTLPALQAPLSEADVAVATATWAFLRSLGGIWGVAIPSAVFNSQVNWLLPSRLSGDPDLQARLANGGAYELATKSFITSLNDQPRVKAAVVGVYVDSLRIVWYVGLAFALLGFLVAFVLKEVPMREHLETEFGLQEEKRREVEEGSD</sequence>
<feature type="transmembrane region" description="Helical" evidence="8">
    <location>
        <begin position="413"/>
        <end position="439"/>
    </location>
</feature>
<dbReference type="Pfam" id="PF07690">
    <property type="entry name" value="MFS_1"/>
    <property type="match status" value="1"/>
</dbReference>
<evidence type="ECO:0000256" key="6">
    <source>
        <dbReference type="ARBA" id="ARBA00023136"/>
    </source>
</evidence>
<proteinExistence type="inferred from homology"/>
<dbReference type="GeneID" id="37112216"/>
<dbReference type="InterPro" id="IPR036259">
    <property type="entry name" value="MFS_trans_sf"/>
</dbReference>
<dbReference type="RefSeq" id="XP_025466370.1">
    <property type="nucleotide sequence ID" value="XM_025610073.1"/>
</dbReference>
<evidence type="ECO:0000256" key="3">
    <source>
        <dbReference type="ARBA" id="ARBA00022448"/>
    </source>
</evidence>
<feature type="domain" description="Major facilitator superfamily (MFS) profile" evidence="9">
    <location>
        <begin position="26"/>
        <end position="522"/>
    </location>
</feature>
<feature type="transmembrane region" description="Helical" evidence="8">
    <location>
        <begin position="21"/>
        <end position="48"/>
    </location>
</feature>
<feature type="transmembrane region" description="Helical" evidence="8">
    <location>
        <begin position="179"/>
        <end position="203"/>
    </location>
</feature>
<dbReference type="OrthoDB" id="10021397at2759"/>
<evidence type="ECO:0000256" key="5">
    <source>
        <dbReference type="ARBA" id="ARBA00022989"/>
    </source>
</evidence>
<evidence type="ECO:0000256" key="4">
    <source>
        <dbReference type="ARBA" id="ARBA00022692"/>
    </source>
</evidence>
<feature type="transmembrane region" description="Helical" evidence="8">
    <location>
        <begin position="115"/>
        <end position="137"/>
    </location>
</feature>
<protein>
    <submittedName>
        <fullName evidence="10">MFS general substrate transporter</fullName>
    </submittedName>
</protein>
<feature type="transmembrane region" description="Helical" evidence="8">
    <location>
        <begin position="329"/>
        <end position="348"/>
    </location>
</feature>
<dbReference type="PANTHER" id="PTHR23501:SF187">
    <property type="entry name" value="MAJOR FACILITATOR SUPERFAMILY (MFS) PROFILE DOMAIN-CONTAINING PROTEIN"/>
    <property type="match status" value="1"/>
</dbReference>
<dbReference type="PROSITE" id="PS50850">
    <property type="entry name" value="MFS"/>
    <property type="match status" value="1"/>
</dbReference>
<keyword evidence="3" id="KW-0813">Transport</keyword>